<evidence type="ECO:0000313" key="1">
    <source>
        <dbReference type="EMBL" id="KAF7824924.1"/>
    </source>
</evidence>
<dbReference type="AlphaFoldDB" id="A0A834TVF3"/>
<dbReference type="Proteomes" id="UP000634136">
    <property type="component" value="Unassembled WGS sequence"/>
</dbReference>
<comment type="caution">
    <text evidence="1">The sequence shown here is derived from an EMBL/GenBank/DDBJ whole genome shotgun (WGS) entry which is preliminary data.</text>
</comment>
<protein>
    <submittedName>
        <fullName evidence="1">Exopolyphosphatase PRUNE1 isoform X1</fullName>
    </submittedName>
</protein>
<keyword evidence="2" id="KW-1185">Reference proteome</keyword>
<gene>
    <name evidence="1" type="ORF">G2W53_023068</name>
</gene>
<organism evidence="1 2">
    <name type="scientific">Senna tora</name>
    <dbReference type="NCBI Taxonomy" id="362788"/>
    <lineage>
        <taxon>Eukaryota</taxon>
        <taxon>Viridiplantae</taxon>
        <taxon>Streptophyta</taxon>
        <taxon>Embryophyta</taxon>
        <taxon>Tracheophyta</taxon>
        <taxon>Spermatophyta</taxon>
        <taxon>Magnoliopsida</taxon>
        <taxon>eudicotyledons</taxon>
        <taxon>Gunneridae</taxon>
        <taxon>Pentapetalae</taxon>
        <taxon>rosids</taxon>
        <taxon>fabids</taxon>
        <taxon>Fabales</taxon>
        <taxon>Fabaceae</taxon>
        <taxon>Caesalpinioideae</taxon>
        <taxon>Cassia clade</taxon>
        <taxon>Senna</taxon>
    </lineage>
</organism>
<accession>A0A834TVF3</accession>
<dbReference type="EMBL" id="JAAIUW010000007">
    <property type="protein sequence ID" value="KAF7824924.1"/>
    <property type="molecule type" value="Genomic_DNA"/>
</dbReference>
<dbReference type="OrthoDB" id="374045at2759"/>
<sequence length="210" mass="23207">MDDHKAPLPQNQQETYVRARASPFYDGLLKAGLAKSNSINALKSVSSDIPEDVFDLPLKKNSAVSGLSSESFGRSNSSESKLLKTSQVQSELHELYSKYLGNDCIPTTSEHVENHHTDLEAPSEPKNDEKTYMVTERKEKLSNISFTMCAALYYIGHSPEMEIVESCESMSKLNAYLRARKDDVNAGVPGRFLHAVIGADTAGNPTYLLF</sequence>
<name>A0A834TVF3_9FABA</name>
<evidence type="ECO:0000313" key="2">
    <source>
        <dbReference type="Proteomes" id="UP000634136"/>
    </source>
</evidence>
<reference evidence="1" key="1">
    <citation type="submission" date="2020-09" db="EMBL/GenBank/DDBJ databases">
        <title>Genome-Enabled Discovery of Anthraquinone Biosynthesis in Senna tora.</title>
        <authorList>
            <person name="Kang S.-H."/>
            <person name="Pandey R.P."/>
            <person name="Lee C.-M."/>
            <person name="Sim J.-S."/>
            <person name="Jeong J.-T."/>
            <person name="Choi B.-S."/>
            <person name="Jung M."/>
            <person name="Ginzburg D."/>
            <person name="Zhao K."/>
            <person name="Won S.Y."/>
            <person name="Oh T.-J."/>
            <person name="Yu Y."/>
            <person name="Kim N.-H."/>
            <person name="Lee O.R."/>
            <person name="Lee T.-H."/>
            <person name="Bashyal P."/>
            <person name="Kim T.-S."/>
            <person name="Lee W.-H."/>
            <person name="Kawkins C."/>
            <person name="Kim C.-K."/>
            <person name="Kim J.S."/>
            <person name="Ahn B.O."/>
            <person name="Rhee S.Y."/>
            <person name="Sohng J.K."/>
        </authorList>
    </citation>
    <scope>NUCLEOTIDE SEQUENCE</scope>
    <source>
        <tissue evidence="1">Leaf</tissue>
    </source>
</reference>
<proteinExistence type="predicted"/>